<evidence type="ECO:0000259" key="11">
    <source>
        <dbReference type="Pfam" id="PF08245"/>
    </source>
</evidence>
<keyword evidence="13" id="KW-1185">Reference proteome</keyword>
<feature type="short sequence motif" description="Meso-diaminopimelate recognition motif" evidence="7">
    <location>
        <begin position="413"/>
        <end position="416"/>
    </location>
</feature>
<feature type="domain" description="Mur ligase N-terminal catalytic" evidence="9">
    <location>
        <begin position="24"/>
        <end position="96"/>
    </location>
</feature>
<evidence type="ECO:0000256" key="8">
    <source>
        <dbReference type="RuleBase" id="RU004135"/>
    </source>
</evidence>
<dbReference type="Gene3D" id="3.40.1390.10">
    <property type="entry name" value="MurE/MurF, N-terminal domain"/>
    <property type="match status" value="1"/>
</dbReference>
<comment type="similarity">
    <text evidence="1 7">Belongs to the MurCDEF family. MurE subfamily.</text>
</comment>
<feature type="binding site" evidence="7">
    <location>
        <position position="182"/>
    </location>
    <ligand>
        <name>UDP-N-acetyl-alpha-D-muramoyl-L-alanyl-D-glutamate</name>
        <dbReference type="ChEBI" id="CHEBI:83900"/>
    </ligand>
</feature>
<dbReference type="PANTHER" id="PTHR23135:SF4">
    <property type="entry name" value="UDP-N-ACETYLMURAMOYL-L-ALANYL-D-GLUTAMATE--2,6-DIAMINOPIMELATE LIGASE MURE HOMOLOG, CHLOROPLASTIC"/>
    <property type="match status" value="1"/>
</dbReference>
<reference evidence="13" key="1">
    <citation type="journal article" date="2019" name="Int. J. Syst. Evol. Microbiol.">
        <title>The Global Catalogue of Microorganisms (GCM) 10K type strain sequencing project: providing services to taxonomists for standard genome sequencing and annotation.</title>
        <authorList>
            <consortium name="The Broad Institute Genomics Platform"/>
            <consortium name="The Broad Institute Genome Sequencing Center for Infectious Disease"/>
            <person name="Wu L."/>
            <person name="Ma J."/>
        </authorList>
    </citation>
    <scope>NUCLEOTIDE SEQUENCE [LARGE SCALE GENOMIC DNA]</scope>
    <source>
        <strain evidence="13">CGMCC 4.1467</strain>
    </source>
</reference>
<name>A0ABW2LBE4_9BACT</name>
<dbReference type="EC" id="6.3.2.13" evidence="7"/>
<dbReference type="NCBIfam" id="NF001126">
    <property type="entry name" value="PRK00139.1-4"/>
    <property type="match status" value="1"/>
</dbReference>
<feature type="binding site" evidence="7">
    <location>
        <position position="31"/>
    </location>
    <ligand>
        <name>UDP-N-acetyl-alpha-D-muramoyl-L-alanyl-D-glutamate</name>
        <dbReference type="ChEBI" id="CHEBI:83900"/>
    </ligand>
</feature>
<evidence type="ECO:0000256" key="7">
    <source>
        <dbReference type="HAMAP-Rule" id="MF_00208"/>
    </source>
</evidence>
<keyword evidence="7" id="KW-0963">Cytoplasm</keyword>
<dbReference type="Gene3D" id="3.90.190.20">
    <property type="entry name" value="Mur ligase, C-terminal domain"/>
    <property type="match status" value="1"/>
</dbReference>
<dbReference type="GO" id="GO:0008765">
    <property type="term" value="F:UDP-N-acetylmuramoylalanyl-D-glutamate-2,6-diaminopimelate ligase activity"/>
    <property type="evidence" value="ECO:0007669"/>
    <property type="project" value="UniProtKB-EC"/>
</dbReference>
<comment type="PTM">
    <text evidence="7">Carboxylation is probably crucial for Mg(2+) binding and, consequently, for the gamma-phosphate positioning of ATP.</text>
</comment>
<evidence type="ECO:0000259" key="9">
    <source>
        <dbReference type="Pfam" id="PF01225"/>
    </source>
</evidence>
<comment type="pathway">
    <text evidence="7 8">Cell wall biogenesis; peptidoglycan biosynthesis.</text>
</comment>
<dbReference type="InterPro" id="IPR004101">
    <property type="entry name" value="Mur_ligase_C"/>
</dbReference>
<comment type="function">
    <text evidence="7">Catalyzes the addition of meso-diaminopimelic acid to the nucleotide precursor UDP-N-acetylmuramoyl-L-alanyl-D-glutamate (UMAG) in the biosynthesis of bacterial cell-wall peptidoglycan.</text>
</comment>
<dbReference type="InterPro" id="IPR000713">
    <property type="entry name" value="Mur_ligase_N"/>
</dbReference>
<dbReference type="Proteomes" id="UP001596472">
    <property type="component" value="Unassembled WGS sequence"/>
</dbReference>
<keyword evidence="6 7" id="KW-0961">Cell wall biogenesis/degradation</keyword>
<dbReference type="NCBIfam" id="TIGR01085">
    <property type="entry name" value="murE"/>
    <property type="match status" value="1"/>
</dbReference>
<comment type="cofactor">
    <cofactor evidence="7">
        <name>Mg(2+)</name>
        <dbReference type="ChEBI" id="CHEBI:18420"/>
    </cofactor>
</comment>
<evidence type="ECO:0000256" key="4">
    <source>
        <dbReference type="ARBA" id="ARBA00022984"/>
    </source>
</evidence>
<keyword evidence="3 7" id="KW-0133">Cell shape</keyword>
<proteinExistence type="inferred from homology"/>
<feature type="binding site" evidence="7">
    <location>
        <begin position="113"/>
        <end position="119"/>
    </location>
    <ligand>
        <name>ATP</name>
        <dbReference type="ChEBI" id="CHEBI:30616"/>
    </ligand>
</feature>
<evidence type="ECO:0000256" key="1">
    <source>
        <dbReference type="ARBA" id="ARBA00005898"/>
    </source>
</evidence>
<dbReference type="SUPFAM" id="SSF63418">
    <property type="entry name" value="MurE/MurF N-terminal domain"/>
    <property type="match status" value="1"/>
</dbReference>
<evidence type="ECO:0000256" key="5">
    <source>
        <dbReference type="ARBA" id="ARBA00023306"/>
    </source>
</evidence>
<comment type="caution">
    <text evidence="12">The sequence shown here is derived from an EMBL/GenBank/DDBJ whole genome shotgun (WGS) entry which is preliminary data.</text>
</comment>
<dbReference type="PANTHER" id="PTHR23135">
    <property type="entry name" value="MUR LIGASE FAMILY MEMBER"/>
    <property type="match status" value="1"/>
</dbReference>
<feature type="modified residue" description="N6-carboxylysine" evidence="7">
    <location>
        <position position="222"/>
    </location>
</feature>
<feature type="binding site" evidence="7">
    <location>
        <position position="389"/>
    </location>
    <ligand>
        <name>meso-2,6-diaminopimelate</name>
        <dbReference type="ChEBI" id="CHEBI:57791"/>
    </ligand>
</feature>
<feature type="binding site" evidence="7">
    <location>
        <position position="463"/>
    </location>
    <ligand>
        <name>meso-2,6-diaminopimelate</name>
        <dbReference type="ChEBI" id="CHEBI:57791"/>
    </ligand>
</feature>
<dbReference type="HAMAP" id="MF_00208">
    <property type="entry name" value="MurE"/>
    <property type="match status" value="1"/>
</dbReference>
<feature type="domain" description="Mur ligase central" evidence="11">
    <location>
        <begin position="111"/>
        <end position="317"/>
    </location>
</feature>
<feature type="binding site" evidence="7">
    <location>
        <position position="188"/>
    </location>
    <ligand>
        <name>UDP-N-acetyl-alpha-D-muramoyl-L-alanyl-D-glutamate</name>
        <dbReference type="ChEBI" id="CHEBI:83900"/>
    </ligand>
</feature>
<keyword evidence="7" id="KW-0460">Magnesium</keyword>
<dbReference type="RefSeq" id="WP_379714209.1">
    <property type="nucleotide sequence ID" value="NZ_JBHTBS010000008.1"/>
</dbReference>
<feature type="binding site" evidence="7">
    <location>
        <position position="467"/>
    </location>
    <ligand>
        <name>meso-2,6-diaminopimelate</name>
        <dbReference type="ChEBI" id="CHEBI:57791"/>
    </ligand>
</feature>
<dbReference type="Pfam" id="PF01225">
    <property type="entry name" value="Mur_ligase"/>
    <property type="match status" value="1"/>
</dbReference>
<keyword evidence="4 7" id="KW-0573">Peptidoglycan synthesis</keyword>
<evidence type="ECO:0000259" key="10">
    <source>
        <dbReference type="Pfam" id="PF02875"/>
    </source>
</evidence>
<keyword evidence="2 7" id="KW-0132">Cell division</keyword>
<feature type="binding site" evidence="7">
    <location>
        <position position="190"/>
    </location>
    <ligand>
        <name>UDP-N-acetyl-alpha-D-muramoyl-L-alanyl-D-glutamate</name>
        <dbReference type="ChEBI" id="CHEBI:83900"/>
    </ligand>
</feature>
<evidence type="ECO:0000256" key="3">
    <source>
        <dbReference type="ARBA" id="ARBA00022960"/>
    </source>
</evidence>
<accession>A0ABW2LBE4</accession>
<dbReference type="NCBIfam" id="NF001124">
    <property type="entry name" value="PRK00139.1-2"/>
    <property type="match status" value="1"/>
</dbReference>
<dbReference type="EMBL" id="JBHTBS010000008">
    <property type="protein sequence ID" value="MFC7338644.1"/>
    <property type="molecule type" value="Genomic_DNA"/>
</dbReference>
<gene>
    <name evidence="7" type="primary">murE</name>
    <name evidence="12" type="ORF">ACFQY0_15720</name>
</gene>
<dbReference type="InterPro" id="IPR005761">
    <property type="entry name" value="UDP-N-AcMur-Glu-dNH2Pim_ligase"/>
</dbReference>
<evidence type="ECO:0000313" key="13">
    <source>
        <dbReference type="Proteomes" id="UP001596472"/>
    </source>
</evidence>
<feature type="binding site" evidence="7">
    <location>
        <begin position="413"/>
        <end position="416"/>
    </location>
    <ligand>
        <name>meso-2,6-diaminopimelate</name>
        <dbReference type="ChEBI" id="CHEBI:57791"/>
    </ligand>
</feature>
<evidence type="ECO:0000256" key="6">
    <source>
        <dbReference type="ARBA" id="ARBA00023316"/>
    </source>
</evidence>
<dbReference type="SUPFAM" id="SSF53623">
    <property type="entry name" value="MurD-like peptide ligases, catalytic domain"/>
    <property type="match status" value="1"/>
</dbReference>
<comment type="caution">
    <text evidence="7">Lacks conserved residue(s) required for the propagation of feature annotation.</text>
</comment>
<dbReference type="Pfam" id="PF08245">
    <property type="entry name" value="Mur_ligase_M"/>
    <property type="match status" value="1"/>
</dbReference>
<dbReference type="SUPFAM" id="SSF53244">
    <property type="entry name" value="MurD-like peptide ligases, peptide-binding domain"/>
    <property type="match status" value="1"/>
</dbReference>
<evidence type="ECO:0000256" key="2">
    <source>
        <dbReference type="ARBA" id="ARBA00022618"/>
    </source>
</evidence>
<feature type="domain" description="Mur ligase C-terminal" evidence="10">
    <location>
        <begin position="340"/>
        <end position="465"/>
    </location>
</feature>
<keyword evidence="5 7" id="KW-0131">Cell cycle</keyword>
<dbReference type="InterPro" id="IPR036565">
    <property type="entry name" value="Mur-like_cat_sf"/>
</dbReference>
<sequence>MMTVRDILPCLHRPLASGPLDALVTSVSSDSRVIGEGSIFVAIRGNQLDGRTYIPSAKEQGAVAIIADCAPETGDPTDVAWIQVADPRLALASVAAFLEDHPASKLRLVGVTGTNGKTTTTFLTHHIMKRFWHRAGVLGTIIVDDGDEASVASHTTPDPVALQSLLGRMVDNGCRGAALEVSSHGIDQKRVAGMAFDALVFTNLTQDHLDYHGTMEAYASAKFSWFEDAAENPRGKKPVAIINIDDSRGAELAETLDRRMSVIRFGFGLEADYQALNFRQSPRGMQFKLKAKGREFLVRAPLIGRFNAYNILAALAATQAAGIPLREGVAAIAEAPQVPGRMENCGNRDGISIFVDYAHTPDALENACHTLKELEPRRLFTVFGCGGDRDRRKRPLMAKAAARESDVCIITSDNPRSEDPEEIIREIESGMGSARYKSVTDRSEAIRIAIHAAGAGDIVLIAGKGHETYQKFADRTIDFDDRREARRAMEERPNPEEPRR</sequence>
<keyword evidence="7" id="KW-0547">Nucleotide-binding</keyword>
<comment type="catalytic activity">
    <reaction evidence="7">
        <text>UDP-N-acetyl-alpha-D-muramoyl-L-alanyl-D-glutamate + meso-2,6-diaminopimelate + ATP = UDP-N-acetyl-alpha-D-muramoyl-L-alanyl-gamma-D-glutamyl-meso-2,6-diaminopimelate + ADP + phosphate + H(+)</text>
        <dbReference type="Rhea" id="RHEA:23676"/>
        <dbReference type="ChEBI" id="CHEBI:15378"/>
        <dbReference type="ChEBI" id="CHEBI:30616"/>
        <dbReference type="ChEBI" id="CHEBI:43474"/>
        <dbReference type="ChEBI" id="CHEBI:57791"/>
        <dbReference type="ChEBI" id="CHEBI:83900"/>
        <dbReference type="ChEBI" id="CHEBI:83905"/>
        <dbReference type="ChEBI" id="CHEBI:456216"/>
        <dbReference type="EC" id="6.3.2.13"/>
    </reaction>
</comment>
<evidence type="ECO:0000313" key="12">
    <source>
        <dbReference type="EMBL" id="MFC7338644.1"/>
    </source>
</evidence>
<organism evidence="12 13">
    <name type="scientific">Haloferula chungangensis</name>
    <dbReference type="NCBI Taxonomy" id="1048331"/>
    <lineage>
        <taxon>Bacteria</taxon>
        <taxon>Pseudomonadati</taxon>
        <taxon>Verrucomicrobiota</taxon>
        <taxon>Verrucomicrobiia</taxon>
        <taxon>Verrucomicrobiales</taxon>
        <taxon>Verrucomicrobiaceae</taxon>
        <taxon>Haloferula</taxon>
    </lineage>
</organism>
<feature type="binding site" evidence="7">
    <location>
        <begin position="155"/>
        <end position="156"/>
    </location>
    <ligand>
        <name>UDP-N-acetyl-alpha-D-muramoyl-L-alanyl-D-glutamate</name>
        <dbReference type="ChEBI" id="CHEBI:83900"/>
    </ligand>
</feature>
<keyword evidence="7" id="KW-0067">ATP-binding</keyword>
<dbReference type="Gene3D" id="3.40.1190.10">
    <property type="entry name" value="Mur-like, catalytic domain"/>
    <property type="match status" value="1"/>
</dbReference>
<keyword evidence="7 12" id="KW-0436">Ligase</keyword>
<dbReference type="Pfam" id="PF02875">
    <property type="entry name" value="Mur_ligase_C"/>
    <property type="match status" value="1"/>
</dbReference>
<protein>
    <recommendedName>
        <fullName evidence="7">UDP-N-acetylmuramoyl-L-alanyl-D-glutamate--2,6-diaminopimelate ligase</fullName>
        <ecNumber evidence="7">6.3.2.13</ecNumber>
    </recommendedName>
    <alternativeName>
        <fullName evidence="7">Meso-A2pm-adding enzyme</fullName>
    </alternativeName>
    <alternativeName>
        <fullName evidence="7">Meso-diaminopimelate-adding enzyme</fullName>
    </alternativeName>
    <alternativeName>
        <fullName evidence="7">UDP-MurNAc-L-Ala-D-Glu:meso-diaminopimelate ligase</fullName>
    </alternativeName>
    <alternativeName>
        <fullName evidence="7">UDP-MurNAc-tripeptide synthetase</fullName>
    </alternativeName>
    <alternativeName>
        <fullName evidence="7">UDP-N-acetylmuramyl-tripeptide synthetase</fullName>
    </alternativeName>
</protein>
<comment type="subcellular location">
    <subcellularLocation>
        <location evidence="7 8">Cytoplasm</location>
    </subcellularLocation>
</comment>
<dbReference type="InterPro" id="IPR013221">
    <property type="entry name" value="Mur_ligase_cen"/>
</dbReference>
<dbReference type="InterPro" id="IPR035911">
    <property type="entry name" value="MurE/MurF_N"/>
</dbReference>
<dbReference type="InterPro" id="IPR036615">
    <property type="entry name" value="Mur_ligase_C_dom_sf"/>
</dbReference>